<dbReference type="PANTHER" id="PTHR19932:SF10">
    <property type="entry name" value="WD REPEAT AND HMG-BOX DNA-BINDING PROTEIN 1"/>
    <property type="match status" value="1"/>
</dbReference>
<dbReference type="PANTHER" id="PTHR19932">
    <property type="entry name" value="WD REPEAT AND HMG-BOX DNA BINDING PROTEIN"/>
    <property type="match status" value="1"/>
</dbReference>
<keyword evidence="1" id="KW-0812">Transmembrane</keyword>
<dbReference type="InterPro" id="IPR022100">
    <property type="entry name" value="WDHD1/CFT4_beta-prop_2nd"/>
</dbReference>
<protein>
    <recommendedName>
        <fullName evidence="3">WDHD1/CFT4 second beta-propeller domain-containing protein</fullName>
    </recommendedName>
</protein>
<accession>A0A2K1XI20</accession>
<feature type="domain" description="WDHD1/CFT4 second beta-propeller" evidence="3">
    <location>
        <begin position="14"/>
        <end position="130"/>
    </location>
</feature>
<evidence type="ECO:0000256" key="1">
    <source>
        <dbReference type="SAM" id="Phobius"/>
    </source>
</evidence>
<feature type="signal peptide" evidence="2">
    <location>
        <begin position="1"/>
        <end position="19"/>
    </location>
</feature>
<feature type="transmembrane region" description="Helical" evidence="1">
    <location>
        <begin position="102"/>
        <end position="123"/>
    </location>
</feature>
<name>A0A2K1XI20_POPTR</name>
<dbReference type="STRING" id="3694.A0A2K1XI20"/>
<dbReference type="EMBL" id="CM009304">
    <property type="protein sequence ID" value="PNT00425.1"/>
    <property type="molecule type" value="Genomic_DNA"/>
</dbReference>
<dbReference type="Proteomes" id="UP000006729">
    <property type="component" value="Chromosome 15"/>
</dbReference>
<reference evidence="4 5" key="1">
    <citation type="journal article" date="2006" name="Science">
        <title>The genome of black cottonwood, Populus trichocarpa (Torr. &amp; Gray).</title>
        <authorList>
            <person name="Tuskan G.A."/>
            <person name="Difazio S."/>
            <person name="Jansson S."/>
            <person name="Bohlmann J."/>
            <person name="Grigoriev I."/>
            <person name="Hellsten U."/>
            <person name="Putnam N."/>
            <person name="Ralph S."/>
            <person name="Rombauts S."/>
            <person name="Salamov A."/>
            <person name="Schein J."/>
            <person name="Sterck L."/>
            <person name="Aerts A."/>
            <person name="Bhalerao R.R."/>
            <person name="Bhalerao R.P."/>
            <person name="Blaudez D."/>
            <person name="Boerjan W."/>
            <person name="Brun A."/>
            <person name="Brunner A."/>
            <person name="Busov V."/>
            <person name="Campbell M."/>
            <person name="Carlson J."/>
            <person name="Chalot M."/>
            <person name="Chapman J."/>
            <person name="Chen G.L."/>
            <person name="Cooper D."/>
            <person name="Coutinho P.M."/>
            <person name="Couturier J."/>
            <person name="Covert S."/>
            <person name="Cronk Q."/>
            <person name="Cunningham R."/>
            <person name="Davis J."/>
            <person name="Degroeve S."/>
            <person name="Dejardin A."/>
            <person name="Depamphilis C."/>
            <person name="Detter J."/>
            <person name="Dirks B."/>
            <person name="Dubchak I."/>
            <person name="Duplessis S."/>
            <person name="Ehlting J."/>
            <person name="Ellis B."/>
            <person name="Gendler K."/>
            <person name="Goodstein D."/>
            <person name="Gribskov M."/>
            <person name="Grimwood J."/>
            <person name="Groover A."/>
            <person name="Gunter L."/>
            <person name="Hamberger B."/>
            <person name="Heinze B."/>
            <person name="Helariutta Y."/>
            <person name="Henrissat B."/>
            <person name="Holligan D."/>
            <person name="Holt R."/>
            <person name="Huang W."/>
            <person name="Islam-Faridi N."/>
            <person name="Jones S."/>
            <person name="Jones-Rhoades M."/>
            <person name="Jorgensen R."/>
            <person name="Joshi C."/>
            <person name="Kangasjarvi J."/>
            <person name="Karlsson J."/>
            <person name="Kelleher C."/>
            <person name="Kirkpatrick R."/>
            <person name="Kirst M."/>
            <person name="Kohler A."/>
            <person name="Kalluri U."/>
            <person name="Larimer F."/>
            <person name="Leebens-Mack J."/>
            <person name="Leple J.C."/>
            <person name="Locascio P."/>
            <person name="Lou Y."/>
            <person name="Lucas S."/>
            <person name="Martin F."/>
            <person name="Montanini B."/>
            <person name="Napoli C."/>
            <person name="Nelson D.R."/>
            <person name="Nelson C."/>
            <person name="Nieminen K."/>
            <person name="Nilsson O."/>
            <person name="Pereda V."/>
            <person name="Peter G."/>
            <person name="Philippe R."/>
            <person name="Pilate G."/>
            <person name="Poliakov A."/>
            <person name="Razumovskaya J."/>
            <person name="Richardson P."/>
            <person name="Rinaldi C."/>
            <person name="Ritland K."/>
            <person name="Rouze P."/>
            <person name="Ryaboy D."/>
            <person name="Schmutz J."/>
            <person name="Schrader J."/>
            <person name="Segerman B."/>
            <person name="Shin H."/>
            <person name="Siddiqui A."/>
            <person name="Sterky F."/>
            <person name="Terry A."/>
            <person name="Tsai C.J."/>
            <person name="Uberbacher E."/>
            <person name="Unneberg P."/>
            <person name="Vahala J."/>
            <person name="Wall K."/>
            <person name="Wessler S."/>
            <person name="Yang G."/>
            <person name="Yin T."/>
            <person name="Douglas C."/>
            <person name="Marra M."/>
            <person name="Sandberg G."/>
            <person name="Van de Peer Y."/>
            <person name="Rokhsar D."/>
        </authorList>
    </citation>
    <scope>NUCLEOTIDE SEQUENCE [LARGE SCALE GENOMIC DNA]</scope>
    <source>
        <strain evidence="5">cv. Nisqually</strain>
    </source>
</reference>
<dbReference type="AlphaFoldDB" id="A0A2K1XI20"/>
<evidence type="ECO:0000256" key="2">
    <source>
        <dbReference type="SAM" id="SignalP"/>
    </source>
</evidence>
<keyword evidence="5" id="KW-1185">Reference proteome</keyword>
<evidence type="ECO:0000313" key="4">
    <source>
        <dbReference type="EMBL" id="PNT00425.1"/>
    </source>
</evidence>
<dbReference type="Pfam" id="PF12341">
    <property type="entry name" value="Mcl1_mid"/>
    <property type="match status" value="1"/>
</dbReference>
<keyword evidence="1" id="KW-0472">Membrane</keyword>
<sequence>MRFFALVFVRILYNRHILSFDGPAVTASDFKNHLAVVTYMLGFRVFDISNGTQTHRGRLPLTPGSHLTWFGFSEEGQLSSYDSKQILWGVLLVFTSQYGGSWLPIFSYWVVGLNTSMLFCIVCKRPDMFPR</sequence>
<keyword evidence="2" id="KW-0732">Signal</keyword>
<feature type="chain" id="PRO_5014398386" description="WDHD1/CFT4 second beta-propeller domain-containing protein" evidence="2">
    <location>
        <begin position="20"/>
        <end position="131"/>
    </location>
</feature>
<organism evidence="4 5">
    <name type="scientific">Populus trichocarpa</name>
    <name type="common">Western balsam poplar</name>
    <name type="synonym">Populus balsamifera subsp. trichocarpa</name>
    <dbReference type="NCBI Taxonomy" id="3694"/>
    <lineage>
        <taxon>Eukaryota</taxon>
        <taxon>Viridiplantae</taxon>
        <taxon>Streptophyta</taxon>
        <taxon>Embryophyta</taxon>
        <taxon>Tracheophyta</taxon>
        <taxon>Spermatophyta</taxon>
        <taxon>Magnoliopsida</taxon>
        <taxon>eudicotyledons</taxon>
        <taxon>Gunneridae</taxon>
        <taxon>Pentapetalae</taxon>
        <taxon>rosids</taxon>
        <taxon>fabids</taxon>
        <taxon>Malpighiales</taxon>
        <taxon>Salicaceae</taxon>
        <taxon>Saliceae</taxon>
        <taxon>Populus</taxon>
    </lineage>
</organism>
<dbReference type="InParanoid" id="A0A2K1XI20"/>
<evidence type="ECO:0000313" key="5">
    <source>
        <dbReference type="Proteomes" id="UP000006729"/>
    </source>
</evidence>
<proteinExistence type="predicted"/>
<gene>
    <name evidence="4" type="ORF">POPTR_015G047800</name>
</gene>
<keyword evidence="1" id="KW-1133">Transmembrane helix</keyword>
<evidence type="ECO:0000259" key="3">
    <source>
        <dbReference type="Pfam" id="PF12341"/>
    </source>
</evidence>